<dbReference type="PANTHER" id="PTHR42760:SF40">
    <property type="entry name" value="3-OXOACYL-[ACYL-CARRIER-PROTEIN] REDUCTASE, CHLOROPLASTIC"/>
    <property type="match status" value="1"/>
</dbReference>
<keyword evidence="2" id="KW-0732">Signal</keyword>
<dbReference type="InterPro" id="IPR002347">
    <property type="entry name" value="SDR_fam"/>
</dbReference>
<dbReference type="EMBL" id="JAFMOF010000006">
    <property type="protein sequence ID" value="MBO0657147.1"/>
    <property type="molecule type" value="Genomic_DNA"/>
</dbReference>
<sequence>MRTVLFTALGALAVTVSAMAGYALTNSDTSGSTAPDDMTRIKSRVDYQKMTLPAGSHFELADGAAGQANYAASKAALVGLARSPAREPGSRGITFSVVAPGFVETDMTKRLVPAVRDRTLGQVPPGRPARAEEVAGTVRFLASPEASYITGAVVPVDGGLGMGH</sequence>
<comment type="caution">
    <text evidence="3">The sequence shown here is derived from an EMBL/GenBank/DDBJ whole genome shotgun (WGS) entry which is preliminary data.</text>
</comment>
<dbReference type="PRINTS" id="PR00081">
    <property type="entry name" value="GDHRDH"/>
</dbReference>
<evidence type="ECO:0000256" key="2">
    <source>
        <dbReference type="SAM" id="SignalP"/>
    </source>
</evidence>
<dbReference type="AlphaFoldDB" id="A0A939JTP6"/>
<dbReference type="PANTHER" id="PTHR42760">
    <property type="entry name" value="SHORT-CHAIN DEHYDROGENASES/REDUCTASES FAMILY MEMBER"/>
    <property type="match status" value="1"/>
</dbReference>
<protein>
    <submittedName>
        <fullName evidence="3">SDR family oxidoreductase</fullName>
    </submittedName>
</protein>
<dbReference type="Proteomes" id="UP000664781">
    <property type="component" value="Unassembled WGS sequence"/>
</dbReference>
<name>A0A939JTP6_9ACTN</name>
<dbReference type="InterPro" id="IPR036291">
    <property type="entry name" value="NAD(P)-bd_dom_sf"/>
</dbReference>
<evidence type="ECO:0000313" key="3">
    <source>
        <dbReference type="EMBL" id="MBO0657147.1"/>
    </source>
</evidence>
<proteinExistence type="inferred from homology"/>
<dbReference type="SUPFAM" id="SSF51735">
    <property type="entry name" value="NAD(P)-binding Rossmann-fold domains"/>
    <property type="match status" value="1"/>
</dbReference>
<gene>
    <name evidence="3" type="ORF">J1792_31835</name>
</gene>
<evidence type="ECO:0000256" key="1">
    <source>
        <dbReference type="ARBA" id="ARBA00006484"/>
    </source>
</evidence>
<feature type="chain" id="PRO_5036931451" evidence="2">
    <location>
        <begin position="21"/>
        <end position="164"/>
    </location>
</feature>
<dbReference type="Pfam" id="PF13561">
    <property type="entry name" value="adh_short_C2"/>
    <property type="match status" value="1"/>
</dbReference>
<keyword evidence="4" id="KW-1185">Reference proteome</keyword>
<dbReference type="Gene3D" id="3.40.50.720">
    <property type="entry name" value="NAD(P)-binding Rossmann-like Domain"/>
    <property type="match status" value="1"/>
</dbReference>
<organism evidence="3 4">
    <name type="scientific">Streptomyces triculaminicus</name>
    <dbReference type="NCBI Taxonomy" id="2816232"/>
    <lineage>
        <taxon>Bacteria</taxon>
        <taxon>Bacillati</taxon>
        <taxon>Actinomycetota</taxon>
        <taxon>Actinomycetes</taxon>
        <taxon>Kitasatosporales</taxon>
        <taxon>Streptomycetaceae</taxon>
        <taxon>Streptomyces</taxon>
    </lineage>
</organism>
<feature type="signal peptide" evidence="2">
    <location>
        <begin position="1"/>
        <end position="20"/>
    </location>
</feature>
<dbReference type="GO" id="GO:0030497">
    <property type="term" value="P:fatty acid elongation"/>
    <property type="evidence" value="ECO:0007669"/>
    <property type="project" value="TreeGrafter"/>
</dbReference>
<evidence type="ECO:0000313" key="4">
    <source>
        <dbReference type="Proteomes" id="UP000664781"/>
    </source>
</evidence>
<dbReference type="GO" id="GO:0016616">
    <property type="term" value="F:oxidoreductase activity, acting on the CH-OH group of donors, NAD or NADP as acceptor"/>
    <property type="evidence" value="ECO:0007669"/>
    <property type="project" value="TreeGrafter"/>
</dbReference>
<accession>A0A939JTP6</accession>
<comment type="similarity">
    <text evidence="1">Belongs to the short-chain dehydrogenases/reductases (SDR) family.</text>
</comment>
<reference evidence="3" key="1">
    <citation type="submission" date="2021-03" db="EMBL/GenBank/DDBJ databases">
        <title>Streptomyces strains.</title>
        <authorList>
            <person name="Lund M.B."/>
            <person name="Toerring T."/>
        </authorList>
    </citation>
    <scope>NUCLEOTIDE SEQUENCE</scope>
    <source>
        <strain evidence="3">JCM 4242</strain>
    </source>
</reference>